<dbReference type="PANTHER" id="PTHR43685">
    <property type="entry name" value="GLYCOSYLTRANSFERASE"/>
    <property type="match status" value="1"/>
</dbReference>
<accession>A0A8J7J583</accession>
<dbReference type="PANTHER" id="PTHR43685:SF2">
    <property type="entry name" value="GLYCOSYLTRANSFERASE 2-LIKE DOMAIN-CONTAINING PROTEIN"/>
    <property type="match status" value="1"/>
</dbReference>
<evidence type="ECO:0000313" key="3">
    <source>
        <dbReference type="Proteomes" id="UP000619079"/>
    </source>
</evidence>
<dbReference type="InterPro" id="IPR029044">
    <property type="entry name" value="Nucleotide-diphossugar_trans"/>
</dbReference>
<proteinExistence type="predicted"/>
<dbReference type="Pfam" id="PF00535">
    <property type="entry name" value="Glycos_transf_2"/>
    <property type="match status" value="1"/>
</dbReference>
<dbReference type="CDD" id="cd06433">
    <property type="entry name" value="GT_2_WfgS_like"/>
    <property type="match status" value="1"/>
</dbReference>
<comment type="caution">
    <text evidence="2">The sequence shown here is derived from an EMBL/GenBank/DDBJ whole genome shotgun (WGS) entry which is preliminary data.</text>
</comment>
<dbReference type="Proteomes" id="UP000619079">
    <property type="component" value="Unassembled WGS sequence"/>
</dbReference>
<dbReference type="InterPro" id="IPR001173">
    <property type="entry name" value="Glyco_trans_2-like"/>
</dbReference>
<gene>
    <name evidence="2" type="ORF">JF290_01750</name>
</gene>
<evidence type="ECO:0000259" key="1">
    <source>
        <dbReference type="Pfam" id="PF00535"/>
    </source>
</evidence>
<feature type="domain" description="Glycosyltransferase 2-like" evidence="1">
    <location>
        <begin position="8"/>
        <end position="141"/>
    </location>
</feature>
<reference evidence="2" key="1">
    <citation type="submission" date="2020-12" db="EMBL/GenBank/DDBJ databases">
        <title>Sedimentitalea sp. nov., isolated from sand in Incheon.</title>
        <authorList>
            <person name="Kim W."/>
        </authorList>
    </citation>
    <scope>NUCLEOTIDE SEQUENCE</scope>
    <source>
        <strain evidence="2">CAU 1593</strain>
    </source>
</reference>
<evidence type="ECO:0000313" key="2">
    <source>
        <dbReference type="EMBL" id="MBJ6370237.1"/>
    </source>
</evidence>
<sequence>MQSPPAISVITVTYNLIDAGRRDSFERVVDCVRKQTCPNLEHVIQDGGSTDGTQAFIEEVVTGDPAIRFESEPDSGLYDGMNRAVERATGDYVLFLNSDDSLASDDILSHVQAQLEKHRPDFAYGATASQDADGRAQVSRRMSLKAVLQRMPFCHNSVLIRRDVFRALGGHDTSYRVAADYDLVLRMVAAGYRGLRIEQPISLFWTRGVSADDDKVATDYARVWQHFFRDHAAAQTLVLEDFKQFYHQGHMPLGLLLETLRRRDVPAPIRRAARHGAAKSFRRKLQPWRRY</sequence>
<dbReference type="SUPFAM" id="SSF53448">
    <property type="entry name" value="Nucleotide-diphospho-sugar transferases"/>
    <property type="match status" value="1"/>
</dbReference>
<dbReference type="RefSeq" id="WP_199023002.1">
    <property type="nucleotide sequence ID" value="NZ_JAELVR010000001.1"/>
</dbReference>
<dbReference type="Gene3D" id="3.90.550.10">
    <property type="entry name" value="Spore Coat Polysaccharide Biosynthesis Protein SpsA, Chain A"/>
    <property type="match status" value="1"/>
</dbReference>
<name>A0A8J7J583_9RHOB</name>
<keyword evidence="3" id="KW-1185">Reference proteome</keyword>
<dbReference type="AlphaFoldDB" id="A0A8J7J583"/>
<protein>
    <submittedName>
        <fullName evidence="2">Glycosyltransferase</fullName>
    </submittedName>
</protein>
<organism evidence="2 3">
    <name type="scientific">Sedimentitalea arenosa</name>
    <dbReference type="NCBI Taxonomy" id="2798803"/>
    <lineage>
        <taxon>Bacteria</taxon>
        <taxon>Pseudomonadati</taxon>
        <taxon>Pseudomonadota</taxon>
        <taxon>Alphaproteobacteria</taxon>
        <taxon>Rhodobacterales</taxon>
        <taxon>Paracoccaceae</taxon>
        <taxon>Sedimentitalea</taxon>
    </lineage>
</organism>
<dbReference type="EMBL" id="JAELVR010000001">
    <property type="protein sequence ID" value="MBJ6370237.1"/>
    <property type="molecule type" value="Genomic_DNA"/>
</dbReference>
<dbReference type="InterPro" id="IPR050834">
    <property type="entry name" value="Glycosyltransf_2"/>
</dbReference>